<proteinExistence type="predicted"/>
<dbReference type="PROSITE" id="PS50135">
    <property type="entry name" value="ZF_ZZ_2"/>
    <property type="match status" value="2"/>
</dbReference>
<evidence type="ECO:0000259" key="5">
    <source>
        <dbReference type="PROSITE" id="PS50135"/>
    </source>
</evidence>
<organism evidence="6 7">
    <name type="scientific">Gigaspora rosea</name>
    <dbReference type="NCBI Taxonomy" id="44941"/>
    <lineage>
        <taxon>Eukaryota</taxon>
        <taxon>Fungi</taxon>
        <taxon>Fungi incertae sedis</taxon>
        <taxon>Mucoromycota</taxon>
        <taxon>Glomeromycotina</taxon>
        <taxon>Glomeromycetes</taxon>
        <taxon>Diversisporales</taxon>
        <taxon>Gigasporaceae</taxon>
        <taxon>Gigaspora</taxon>
    </lineage>
</organism>
<dbReference type="GO" id="GO:0008270">
    <property type="term" value="F:zinc ion binding"/>
    <property type="evidence" value="ECO:0007669"/>
    <property type="project" value="UniProtKB-KW"/>
</dbReference>
<accession>A0A397VL74</accession>
<dbReference type="PROSITE" id="PS01357">
    <property type="entry name" value="ZF_ZZ_1"/>
    <property type="match status" value="1"/>
</dbReference>
<dbReference type="AlphaFoldDB" id="A0A397VL74"/>
<keyword evidence="3" id="KW-0862">Zinc</keyword>
<reference evidence="6 7" key="1">
    <citation type="submission" date="2018-06" db="EMBL/GenBank/DDBJ databases">
        <title>Comparative genomics reveals the genomic features of Rhizophagus irregularis, R. cerebriforme, R. diaphanum and Gigaspora rosea, and their symbiotic lifestyle signature.</title>
        <authorList>
            <person name="Morin E."/>
            <person name="San Clemente H."/>
            <person name="Chen E.C.H."/>
            <person name="De La Providencia I."/>
            <person name="Hainaut M."/>
            <person name="Kuo A."/>
            <person name="Kohler A."/>
            <person name="Murat C."/>
            <person name="Tang N."/>
            <person name="Roy S."/>
            <person name="Loubradou J."/>
            <person name="Henrissat B."/>
            <person name="Grigoriev I.V."/>
            <person name="Corradi N."/>
            <person name="Roux C."/>
            <person name="Martin F.M."/>
        </authorList>
    </citation>
    <scope>NUCLEOTIDE SEQUENCE [LARGE SCALE GENOMIC DNA]</scope>
    <source>
        <strain evidence="6 7">DAOM 194757</strain>
    </source>
</reference>
<dbReference type="EMBL" id="QKWP01000303">
    <property type="protein sequence ID" value="RIB22561.1"/>
    <property type="molecule type" value="Genomic_DNA"/>
</dbReference>
<evidence type="ECO:0000256" key="4">
    <source>
        <dbReference type="PROSITE-ProRule" id="PRU00228"/>
    </source>
</evidence>
<feature type="non-terminal residue" evidence="6">
    <location>
        <position position="134"/>
    </location>
</feature>
<evidence type="ECO:0000313" key="6">
    <source>
        <dbReference type="EMBL" id="RIB22561.1"/>
    </source>
</evidence>
<evidence type="ECO:0000313" key="7">
    <source>
        <dbReference type="Proteomes" id="UP000266673"/>
    </source>
</evidence>
<name>A0A397VL74_9GLOM</name>
<dbReference type="InterPro" id="IPR043145">
    <property type="entry name" value="Znf_ZZ_sf"/>
</dbReference>
<dbReference type="STRING" id="44941.A0A397VL74"/>
<feature type="domain" description="ZZ-type" evidence="5">
    <location>
        <begin position="83"/>
        <end position="134"/>
    </location>
</feature>
<dbReference type="InterPro" id="IPR052260">
    <property type="entry name" value="Autophagy_Rcpt_SigReg"/>
</dbReference>
<comment type="caution">
    <text evidence="6">The sequence shown here is derived from an EMBL/GenBank/DDBJ whole genome shotgun (WGS) entry which is preliminary data.</text>
</comment>
<protein>
    <recommendedName>
        <fullName evidence="5">ZZ-type domain-containing protein</fullName>
    </recommendedName>
</protein>
<evidence type="ECO:0000256" key="2">
    <source>
        <dbReference type="ARBA" id="ARBA00022771"/>
    </source>
</evidence>
<evidence type="ECO:0000256" key="3">
    <source>
        <dbReference type="ARBA" id="ARBA00022833"/>
    </source>
</evidence>
<dbReference type="PANTHER" id="PTHR15090">
    <property type="entry name" value="SEQUESTOSOME 1-RELATED"/>
    <property type="match status" value="1"/>
</dbReference>
<keyword evidence="1" id="KW-0479">Metal-binding</keyword>
<dbReference type="Proteomes" id="UP000266673">
    <property type="component" value="Unassembled WGS sequence"/>
</dbReference>
<evidence type="ECO:0000256" key="1">
    <source>
        <dbReference type="ARBA" id="ARBA00022723"/>
    </source>
</evidence>
<dbReference type="Gene3D" id="3.30.60.90">
    <property type="match status" value="2"/>
</dbReference>
<gene>
    <name evidence="6" type="ORF">C2G38_1998633</name>
</gene>
<keyword evidence="7" id="KW-1185">Reference proteome</keyword>
<dbReference type="SMART" id="SM00291">
    <property type="entry name" value="ZnF_ZZ"/>
    <property type="match status" value="2"/>
</dbReference>
<dbReference type="Pfam" id="PF00569">
    <property type="entry name" value="ZZ"/>
    <property type="match status" value="2"/>
</dbReference>
<feature type="domain" description="ZZ-type" evidence="5">
    <location>
        <begin position="13"/>
        <end position="64"/>
    </location>
</feature>
<keyword evidence="2 4" id="KW-0863">Zinc-finger</keyword>
<sequence length="134" mass="15874">MASVSYQKSVNKNHSAYCDNCEKLIFGTRFKCMYCENFDLCKKCESHCNHDVSHAVIKIKWPIHNKIYRSLFLPHHTNESMTLSKVSCDNCHKSLMYSVKYKCEHCKDFNLRDNCEPTYEHDPKHAFIKYTRPI</sequence>
<dbReference type="InterPro" id="IPR000433">
    <property type="entry name" value="Znf_ZZ"/>
</dbReference>
<dbReference type="SUPFAM" id="SSF57850">
    <property type="entry name" value="RING/U-box"/>
    <property type="match status" value="2"/>
</dbReference>
<dbReference type="OrthoDB" id="661148at2759"/>